<evidence type="ECO:0000313" key="9">
    <source>
        <dbReference type="Proteomes" id="UP001652625"/>
    </source>
</evidence>
<dbReference type="InterPro" id="IPR011993">
    <property type="entry name" value="PH-like_dom_sf"/>
</dbReference>
<protein>
    <submittedName>
        <fullName evidence="10">Neurobeachin isoform X2</fullName>
    </submittedName>
</protein>
<keyword evidence="9" id="KW-1185">Reference proteome</keyword>
<keyword evidence="3" id="KW-0677">Repeat</keyword>
<dbReference type="SUPFAM" id="SSF49899">
    <property type="entry name" value="Concanavalin A-like lectins/glucanases"/>
    <property type="match status" value="1"/>
</dbReference>
<dbReference type="Gene3D" id="2.60.120.200">
    <property type="match status" value="1"/>
</dbReference>
<dbReference type="Pfam" id="PF02138">
    <property type="entry name" value="Beach"/>
    <property type="match status" value="1"/>
</dbReference>
<dbReference type="InterPro" id="IPR050865">
    <property type="entry name" value="BEACH_Domain"/>
</dbReference>
<dbReference type="Pfam" id="PF20425">
    <property type="entry name" value="Neurobeachin"/>
    <property type="match status" value="1"/>
</dbReference>
<dbReference type="GeneID" id="100210284"/>
<evidence type="ECO:0000256" key="3">
    <source>
        <dbReference type="ARBA" id="ARBA00022737"/>
    </source>
</evidence>
<dbReference type="InterPro" id="IPR031570">
    <property type="entry name" value="NBEA/BDCP_DUF4704"/>
</dbReference>
<dbReference type="SUPFAM" id="SSF50729">
    <property type="entry name" value="PH domain-like"/>
    <property type="match status" value="1"/>
</dbReference>
<accession>A0ABM4D479</accession>
<feature type="region of interest" description="Disordered" evidence="6">
    <location>
        <begin position="1405"/>
        <end position="1425"/>
    </location>
</feature>
<dbReference type="SMART" id="SM00320">
    <property type="entry name" value="WD40"/>
    <property type="match status" value="5"/>
</dbReference>
<feature type="region of interest" description="Disordered" evidence="6">
    <location>
        <begin position="2560"/>
        <end position="2590"/>
    </location>
</feature>
<name>A0ABM4D479_HYDVU</name>
<dbReference type="InterPro" id="IPR010508">
    <property type="entry name" value="NBEA-like_DUF1088"/>
</dbReference>
<feature type="domain" description="BEACH" evidence="7">
    <location>
        <begin position="1826"/>
        <end position="2116"/>
    </location>
</feature>
<sequence length="2808" mass="316326">MAENALNTLYVEKQNQIDFKKDELLSETSVKKMKSTLSSSFTSNNGASFQMQMADTELERIQTKVKEEVSSSSSNDNADFNKLDIFESKLIQAVLDFSVGGTFGESNYVINDPFNILMIIRSLYLVSNKTKLCTLSTFQSLLKKSIKNLQACAKVRLIPVLLESLPSFDNEEVADHVIDLIGDIATYSITVQELKCFFSALQRTEDFKWPPHSLKLLEILCKMSEKHGPDIYFNFSGKPGAFITIPPISRWPHQPGFTFITWLQLDAAHLSPSEQKSRPHIYCFINNRGFGYTAHFSGPMLVIEVLCKNGKKNTLLVKMKFEPQMWYHICVSHVYNRFKSSLVQVFVNGQMVTTADVSIPSSKDPVDKAFIGGSHIETSSHVFKGQMSAIYVIAEPITYNLVIALYRLGPGYKGKFKFPNELENNISETDRKLIYESKLSQNILFSYNPKAVDGELCLEASPSENASCFYQSPHALMNEGVYGVVTNSLQAAMHSLGGIQMLFPLFTQLDCPLHGQSDPEPKICSLLFGLIYDLLRGCSVFQQQLLQSQGFMIIGHLLQKSSPVHLTEATVDILLGLARFFMATPSANSLLGGLLDHVLLEPALWIKTPLSLQSNLLSLFATGYVGGLDYAGYIRKEVGVPRLIIMLRKYYSIRARDSAIENKATVEETISLRAFVLLLVKQMIIKNQGISEDELKSILVYLAVENEEENFVDIVQLLLSVVCETPTAIVPKFDEIDGFQVFFKLLVAQNSQVRICSIKILGAYMQHLKIQRKLELVEKHSFITMIGQKLSIFEMSMAMYNALFEFLIAQTTKIISEKRHPLPDSSSLMYHPSILPVISRLLLKDRFEAIATENKILTKSTNEITLVFLSDLLILLNTNNDNKRLLLQLMCWQEWLFSLAYLSPSNKDESKVTDNVFSIIKMLLHYAIQNEKEGWRVWVDTLSILHSKVSEAPKESKMSERSLSAVDKEKETSVDNKIDESKFIESSSNLVVTTPSTEANAQQIFSKELFKENDVLNRSFVIRRVQSANNLLKPDLIECRKNRTRSMSLTDISSVIENTDADELVKKSVDDTQKLGDKSISVVNISMMEKYYAINSKIEKHNDEAIEINSNLSSREETLIPEADLTGEVPTSPSKTKCRPFIDIPEFNWSQPHQKLLSELLFSIEKDIQVWKTHTRKIVSDFVSSRENSIYIMNLCHMVSILSDSLIYCCGGLLPLLSSATSPNFVNDVLEACGGMSLDTGFSFLNRILNIVDIVMFASPTNFASVETHRNIVPGGVLRQCIRLVFCGSSRNRVVCRQCECPANASILGYPRTLKETEAAIKTLIASTKPATDMDLVENIPGHMTTITNPEKLIQDSDINRLRALVYREAEDNRQSCFVSLVVIYFVAVLMVTRYRDILQYEHQVDESPKTDKNPNEKSADRRVSGDSSISYSALTLEEKMEATFGTSAQLLRDILFDFSHYLSKILVGSYGQDLITEGLGSLKSEESTVELVMMLCSQEWQNALQRQAGPAFIELVDEGRKLSHSTRERIVITGSEARDILSERDSLENLMHAQFETQCTKTIILYIEQYRAYDLFYKAKKKRNASSATQCLEKIFDVLTSEYGAWPISIDSTKQYYKLDRWEDCQRRRLRLVKNPLGTAHSEAVLRPGSAEETPLEKPLALKYHLFTKQSPDGKVVEDNEDDDIDLESASEEKQAYHQHGSIMYSVACRIISPGVTLPGILTITTDSLYFTADEECVELKNIDPKILIYNDCLNVKCSFINIVAIFTRRYILQNKALEIFLANRRSFMFAFESHNIVKQVIQQLPSVGIGNSYGLAKSKSVSFSSPKQLFSKSNVCQRWQNREISNFEYLIFLNTIAGRTYNDLNQYFVFPWILKNYESSTLDLEDSNNYRDLSKPIGALNPFRLGQFVERFNTWDESSGVPPFHYGTHYSTGGFVMNWLLRLEPFASLFLSLQGGKFDHPLRTFSSIMRAWENCQKDTSDVKELIPELFYLPQIFSNSNNFVFGEGDGGKDISNVQLPPWAQSPEHFIHIHNEALESDYVSENLHKWIDLIFGYKQKGKEAEHSANVFYYLTYEGSVDIDGIVDPVTKQAIEQQIKCFGQTPSQLLTTPHPPRNTKNTSQESHKSIFLSFLVSPEVPVVHVTSYTNTPMAAIITISCNQMFSVNKWINFGGSITSFKSLKNVQIEQDPLLETVHGRYQRQLGEPLDESVTVTSSCFVVSSDNRFIFSCGYWDKSFKCFSAESGKLVQCVFGHWDVVTCLAYSDDELTSANAIIVSGSADATVLVWIWDHKRHRIIGPDDGTGHGSTPITICTGHQLPITCIDVNTSLGIIASGSIEGPCLLHSLSGELLRSLKGPAECQNPRLINISNEGRILVNYTNEHSWMAMFSINAELFHHVKLKEQNLAVVFTKDGRFFVTGGYDKCFQVWRSFEMILLSVFPPCDGSIRSLALTPDQKCLVAGLSTGSIIAMAMDFSIWPRVHKSSSTSNVNSKLTNLQNNTTGSAPEVVFSSSQNSGIEDKCITDEKFQEGLNLLTETISNKNEIENTSTERLSYHPEMTSELPNNFNVADKVKNPEPLSNNEPPEDLSNNKYLEDFSIDKSSEGLLNDELPLIISNNESEKSISNREFLENESPNESLENFSTNQLQNLSNYEPLKDLSNNESLKSLLKNESHEDFTSNNIMINNRSSISSTDSILSTVIQYSNGKSSSKTEEQFENVSVDQFKEELSGDLLIGQYKDFPETMKTTANLNVSSGYTTSLPNVEKIDDQSNIVSSEEIPIEKLREHENSEYPEGKSVKTLLETSKIVE</sequence>
<evidence type="ECO:0000259" key="8">
    <source>
        <dbReference type="PROSITE" id="PS51783"/>
    </source>
</evidence>
<dbReference type="InterPro" id="IPR001680">
    <property type="entry name" value="WD40_rpt"/>
</dbReference>
<dbReference type="InterPro" id="IPR015943">
    <property type="entry name" value="WD40/YVTN_repeat-like_dom_sf"/>
</dbReference>
<dbReference type="InterPro" id="IPR000409">
    <property type="entry name" value="BEACH_dom"/>
</dbReference>
<dbReference type="InterPro" id="IPR013320">
    <property type="entry name" value="ConA-like_dom_sf"/>
</dbReference>
<feature type="repeat" description="WD" evidence="5">
    <location>
        <begin position="2252"/>
        <end position="2288"/>
    </location>
</feature>
<reference evidence="10" key="1">
    <citation type="submission" date="2025-08" db="UniProtKB">
        <authorList>
            <consortium name="RefSeq"/>
        </authorList>
    </citation>
    <scope>IDENTIFICATION</scope>
</reference>
<evidence type="ECO:0000256" key="6">
    <source>
        <dbReference type="SAM" id="MobiDB-lite"/>
    </source>
</evidence>
<dbReference type="Gene3D" id="1.10.1540.10">
    <property type="entry name" value="BEACH domain"/>
    <property type="match status" value="1"/>
</dbReference>
<dbReference type="Pfam" id="PF20426">
    <property type="entry name" value="NBCH_WD40"/>
    <property type="match status" value="1"/>
</dbReference>
<dbReference type="PANTHER" id="PTHR13743">
    <property type="entry name" value="BEIGE/BEACH-RELATED"/>
    <property type="match status" value="1"/>
</dbReference>
<dbReference type="InterPro" id="IPR016024">
    <property type="entry name" value="ARM-type_fold"/>
</dbReference>
<dbReference type="SMART" id="SM01026">
    <property type="entry name" value="Beach"/>
    <property type="match status" value="1"/>
</dbReference>
<dbReference type="Pfam" id="PF06469">
    <property type="entry name" value="DUF1088"/>
    <property type="match status" value="1"/>
</dbReference>
<dbReference type="Gene3D" id="2.130.10.10">
    <property type="entry name" value="YVTN repeat-like/Quinoprotein amine dehydrogenase"/>
    <property type="match status" value="1"/>
</dbReference>
<dbReference type="SUPFAM" id="SSF81837">
    <property type="entry name" value="BEACH domain"/>
    <property type="match status" value="1"/>
</dbReference>
<dbReference type="PROSITE" id="PS50197">
    <property type="entry name" value="BEACH"/>
    <property type="match status" value="1"/>
</dbReference>
<dbReference type="PANTHER" id="PTHR13743:SF162">
    <property type="entry name" value="NEUROBEACHIN"/>
    <property type="match status" value="1"/>
</dbReference>
<dbReference type="CDD" id="cd01201">
    <property type="entry name" value="PH_BEACH"/>
    <property type="match status" value="1"/>
</dbReference>
<dbReference type="SUPFAM" id="SSF48371">
    <property type="entry name" value="ARM repeat"/>
    <property type="match status" value="1"/>
</dbReference>
<dbReference type="PROSITE" id="PS51783">
    <property type="entry name" value="PH_BEACH"/>
    <property type="match status" value="1"/>
</dbReference>
<dbReference type="RefSeq" id="XP_065669068.1">
    <property type="nucleotide sequence ID" value="XM_065812996.1"/>
</dbReference>
<evidence type="ECO:0000313" key="10">
    <source>
        <dbReference type="RefSeq" id="XP_065669068.1"/>
    </source>
</evidence>
<dbReference type="PROSITE" id="PS50082">
    <property type="entry name" value="WD_REPEATS_2"/>
    <property type="match status" value="1"/>
</dbReference>
<dbReference type="Proteomes" id="UP001652625">
    <property type="component" value="Chromosome 12"/>
</dbReference>
<dbReference type="InterPro" id="IPR036372">
    <property type="entry name" value="BEACH_dom_sf"/>
</dbReference>
<evidence type="ECO:0000259" key="7">
    <source>
        <dbReference type="PROSITE" id="PS50197"/>
    </source>
</evidence>
<dbReference type="SUPFAM" id="SSF50978">
    <property type="entry name" value="WD40 repeat-like"/>
    <property type="match status" value="1"/>
</dbReference>
<dbReference type="InterPro" id="IPR046851">
    <property type="entry name" value="NBCH_WD40"/>
</dbReference>
<gene>
    <name evidence="10" type="primary">LOC100210284</name>
</gene>
<dbReference type="InterPro" id="IPR023362">
    <property type="entry name" value="PH-BEACH_dom"/>
</dbReference>
<evidence type="ECO:0000256" key="2">
    <source>
        <dbReference type="ARBA" id="ARBA00022574"/>
    </source>
</evidence>
<dbReference type="Gene3D" id="2.30.29.30">
    <property type="entry name" value="Pleckstrin-homology domain (PH domain)/Phosphotyrosine-binding domain (PTB)"/>
    <property type="match status" value="1"/>
</dbReference>
<dbReference type="Pfam" id="PF14844">
    <property type="entry name" value="PH_BEACH"/>
    <property type="match status" value="1"/>
</dbReference>
<comment type="subcellular location">
    <subcellularLocation>
        <location evidence="1">Membrane</location>
    </subcellularLocation>
</comment>
<feature type="domain" description="BEACH-type PH" evidence="8">
    <location>
        <begin position="1699"/>
        <end position="1807"/>
    </location>
</feature>
<organism evidence="9 10">
    <name type="scientific">Hydra vulgaris</name>
    <name type="common">Hydra</name>
    <name type="synonym">Hydra attenuata</name>
    <dbReference type="NCBI Taxonomy" id="6087"/>
    <lineage>
        <taxon>Eukaryota</taxon>
        <taxon>Metazoa</taxon>
        <taxon>Cnidaria</taxon>
        <taxon>Hydrozoa</taxon>
        <taxon>Hydroidolina</taxon>
        <taxon>Anthoathecata</taxon>
        <taxon>Aplanulata</taxon>
        <taxon>Hydridae</taxon>
        <taxon>Hydra</taxon>
    </lineage>
</organism>
<keyword evidence="4" id="KW-0472">Membrane</keyword>
<dbReference type="Pfam" id="PF15787">
    <property type="entry name" value="DUF4704"/>
    <property type="match status" value="1"/>
</dbReference>
<proteinExistence type="predicted"/>
<evidence type="ECO:0000256" key="1">
    <source>
        <dbReference type="ARBA" id="ARBA00004370"/>
    </source>
</evidence>
<keyword evidence="2 5" id="KW-0853">WD repeat</keyword>
<dbReference type="CDD" id="cd06071">
    <property type="entry name" value="Beach"/>
    <property type="match status" value="1"/>
</dbReference>
<dbReference type="InterPro" id="IPR036322">
    <property type="entry name" value="WD40_repeat_dom_sf"/>
</dbReference>
<evidence type="ECO:0000256" key="5">
    <source>
        <dbReference type="PROSITE-ProRule" id="PRU00221"/>
    </source>
</evidence>
<dbReference type="InterPro" id="IPR046852">
    <property type="entry name" value="Neurobeachin_a-sol"/>
</dbReference>
<evidence type="ECO:0000256" key="4">
    <source>
        <dbReference type="ARBA" id="ARBA00023136"/>
    </source>
</evidence>